<dbReference type="GO" id="GO:0046872">
    <property type="term" value="F:metal ion binding"/>
    <property type="evidence" value="ECO:0007669"/>
    <property type="project" value="UniProtKB-KW"/>
</dbReference>
<keyword evidence="11" id="KW-0804">Transcription</keyword>
<comment type="similarity">
    <text evidence="3">Belongs to the WhiB family.</text>
</comment>
<dbReference type="AlphaFoldDB" id="A0A7Y9Z9E4"/>
<comment type="subcellular location">
    <subcellularLocation>
        <location evidence="2">Cytoplasm</location>
    </subcellularLocation>
</comment>
<dbReference type="GO" id="GO:0005737">
    <property type="term" value="C:cytoplasm"/>
    <property type="evidence" value="ECO:0007669"/>
    <property type="project" value="UniProtKB-SubCell"/>
</dbReference>
<dbReference type="InterPro" id="IPR003482">
    <property type="entry name" value="Whib"/>
</dbReference>
<keyword evidence="14" id="KW-1185">Reference proteome</keyword>
<evidence type="ECO:0000256" key="8">
    <source>
        <dbReference type="ARBA" id="ARBA00023015"/>
    </source>
</evidence>
<dbReference type="PANTHER" id="PTHR38839">
    <property type="entry name" value="TRANSCRIPTIONAL REGULATOR WHID-RELATED"/>
    <property type="match status" value="1"/>
</dbReference>
<dbReference type="GO" id="GO:0047134">
    <property type="term" value="F:protein-disulfide reductase [NAD(P)H] activity"/>
    <property type="evidence" value="ECO:0007669"/>
    <property type="project" value="TreeGrafter"/>
</dbReference>
<evidence type="ECO:0000256" key="3">
    <source>
        <dbReference type="ARBA" id="ARBA00006597"/>
    </source>
</evidence>
<keyword evidence="7" id="KW-0411">Iron-sulfur</keyword>
<evidence type="ECO:0000313" key="13">
    <source>
        <dbReference type="EMBL" id="NYI41244.1"/>
    </source>
</evidence>
<dbReference type="GO" id="GO:0045454">
    <property type="term" value="P:cell redox homeostasis"/>
    <property type="evidence" value="ECO:0007669"/>
    <property type="project" value="TreeGrafter"/>
</dbReference>
<evidence type="ECO:0000256" key="4">
    <source>
        <dbReference type="ARBA" id="ARBA00022485"/>
    </source>
</evidence>
<keyword evidence="5" id="KW-0479">Metal-binding</keyword>
<keyword evidence="8" id="KW-0805">Transcription regulation</keyword>
<evidence type="ECO:0000256" key="9">
    <source>
        <dbReference type="ARBA" id="ARBA00023125"/>
    </source>
</evidence>
<dbReference type="RefSeq" id="WP_062075044.1">
    <property type="nucleotide sequence ID" value="NZ_BBRC01000005.1"/>
</dbReference>
<keyword evidence="4" id="KW-0004">4Fe-4S</keyword>
<evidence type="ECO:0000256" key="7">
    <source>
        <dbReference type="ARBA" id="ARBA00023014"/>
    </source>
</evidence>
<name>A0A7Y9Z9E4_9MICO</name>
<evidence type="ECO:0000256" key="2">
    <source>
        <dbReference type="ARBA" id="ARBA00004496"/>
    </source>
</evidence>
<evidence type="ECO:0000256" key="10">
    <source>
        <dbReference type="ARBA" id="ARBA00023157"/>
    </source>
</evidence>
<keyword evidence="6" id="KW-0408">Iron</keyword>
<dbReference type="PROSITE" id="PS51674">
    <property type="entry name" value="4FE4S_WBL"/>
    <property type="match status" value="1"/>
</dbReference>
<dbReference type="GO" id="GO:0003677">
    <property type="term" value="F:DNA binding"/>
    <property type="evidence" value="ECO:0007669"/>
    <property type="project" value="UniProtKB-KW"/>
</dbReference>
<evidence type="ECO:0000256" key="5">
    <source>
        <dbReference type="ARBA" id="ARBA00022723"/>
    </source>
</evidence>
<evidence type="ECO:0000256" key="1">
    <source>
        <dbReference type="ARBA" id="ARBA00001966"/>
    </source>
</evidence>
<accession>A0A7Y9Z9E4</accession>
<comment type="caution">
    <text evidence="13">The sequence shown here is derived from an EMBL/GenBank/DDBJ whole genome shotgun (WGS) entry which is preliminary data.</text>
</comment>
<gene>
    <name evidence="13" type="ORF">BKA03_001363</name>
</gene>
<evidence type="ECO:0000259" key="12">
    <source>
        <dbReference type="PROSITE" id="PS51674"/>
    </source>
</evidence>
<organism evidence="13 14">
    <name type="scientific">Demequina lutea</name>
    <dbReference type="NCBI Taxonomy" id="431489"/>
    <lineage>
        <taxon>Bacteria</taxon>
        <taxon>Bacillati</taxon>
        <taxon>Actinomycetota</taxon>
        <taxon>Actinomycetes</taxon>
        <taxon>Micrococcales</taxon>
        <taxon>Demequinaceae</taxon>
        <taxon>Demequina</taxon>
    </lineage>
</organism>
<dbReference type="InterPro" id="IPR034768">
    <property type="entry name" value="4FE4S_WBL"/>
</dbReference>
<comment type="cofactor">
    <cofactor evidence="1">
        <name>[4Fe-4S] cluster</name>
        <dbReference type="ChEBI" id="CHEBI:49883"/>
    </cofactor>
</comment>
<feature type="domain" description="4Fe-4S Wbl-type" evidence="12">
    <location>
        <begin position="32"/>
        <end position="92"/>
    </location>
</feature>
<evidence type="ECO:0000313" key="14">
    <source>
        <dbReference type="Proteomes" id="UP000547973"/>
    </source>
</evidence>
<proteinExistence type="inferred from homology"/>
<evidence type="ECO:0000256" key="11">
    <source>
        <dbReference type="ARBA" id="ARBA00023163"/>
    </source>
</evidence>
<sequence length="103" mass="11524">MSDLPLMPEALRHSWRNLSALIEATAERQVVPCFNGTDVPRMWWTSDDQRQRAEAATACAICPVLTQCSQYGIDNPKEVGVYGGMSERQRVKVAREISERTAA</sequence>
<reference evidence="13 14" key="1">
    <citation type="submission" date="2020-07" db="EMBL/GenBank/DDBJ databases">
        <title>Sequencing the genomes of 1000 actinobacteria strains.</title>
        <authorList>
            <person name="Klenk H.-P."/>
        </authorList>
    </citation>
    <scope>NUCLEOTIDE SEQUENCE [LARGE SCALE GENOMIC DNA]</scope>
    <source>
        <strain evidence="13 14">DSM 19970</strain>
    </source>
</reference>
<dbReference type="GO" id="GO:0045892">
    <property type="term" value="P:negative regulation of DNA-templated transcription"/>
    <property type="evidence" value="ECO:0007669"/>
    <property type="project" value="TreeGrafter"/>
</dbReference>
<dbReference type="Proteomes" id="UP000547973">
    <property type="component" value="Unassembled WGS sequence"/>
</dbReference>
<dbReference type="EMBL" id="JACBZO010000001">
    <property type="protein sequence ID" value="NYI41244.1"/>
    <property type="molecule type" value="Genomic_DNA"/>
</dbReference>
<evidence type="ECO:0000256" key="6">
    <source>
        <dbReference type="ARBA" id="ARBA00023004"/>
    </source>
</evidence>
<keyword evidence="10" id="KW-1015">Disulfide bond</keyword>
<dbReference type="Pfam" id="PF02467">
    <property type="entry name" value="Whib"/>
    <property type="match status" value="1"/>
</dbReference>
<protein>
    <recommendedName>
        <fullName evidence="12">4Fe-4S Wbl-type domain-containing protein</fullName>
    </recommendedName>
</protein>
<keyword evidence="9" id="KW-0238">DNA-binding</keyword>
<dbReference type="GO" id="GO:0051539">
    <property type="term" value="F:4 iron, 4 sulfur cluster binding"/>
    <property type="evidence" value="ECO:0007669"/>
    <property type="project" value="UniProtKB-KW"/>
</dbReference>
<dbReference type="OrthoDB" id="4735151at2"/>